<dbReference type="RefSeq" id="WP_039253357.1">
    <property type="nucleotide sequence ID" value="NZ_JENJ01000010.1"/>
</dbReference>
<dbReference type="GO" id="GO:0009279">
    <property type="term" value="C:cell outer membrane"/>
    <property type="evidence" value="ECO:0007669"/>
    <property type="project" value="UniProtKB-SubCell"/>
</dbReference>
<dbReference type="OrthoDB" id="1926788at2"/>
<dbReference type="GO" id="GO:1990281">
    <property type="term" value="C:efflux pump complex"/>
    <property type="evidence" value="ECO:0007669"/>
    <property type="project" value="TreeGrafter"/>
</dbReference>
<evidence type="ECO:0000256" key="3">
    <source>
        <dbReference type="ARBA" id="ARBA00022692"/>
    </source>
</evidence>
<feature type="chain" id="PRO_5039265046" description="Outer membrane efflux protein" evidence="7">
    <location>
        <begin position="22"/>
        <end position="375"/>
    </location>
</feature>
<evidence type="ECO:0000256" key="2">
    <source>
        <dbReference type="ARBA" id="ARBA00022452"/>
    </source>
</evidence>
<evidence type="ECO:0000256" key="7">
    <source>
        <dbReference type="SAM" id="SignalP"/>
    </source>
</evidence>
<evidence type="ECO:0000313" key="9">
    <source>
        <dbReference type="Proteomes" id="UP000030012"/>
    </source>
</evidence>
<evidence type="ECO:0000313" key="8">
    <source>
        <dbReference type="EMBL" id="KGM97471.1"/>
    </source>
</evidence>
<keyword evidence="7" id="KW-0732">Signal</keyword>
<dbReference type="PANTHER" id="PTHR30026">
    <property type="entry name" value="OUTER MEMBRANE PROTEIN TOLC"/>
    <property type="match status" value="1"/>
</dbReference>
<accession>A0A0A0IAW2</accession>
<comment type="caution">
    <text evidence="8">The sequence shown here is derived from an EMBL/GenBank/DDBJ whole genome shotgun (WGS) entry which is preliminary data.</text>
</comment>
<evidence type="ECO:0000256" key="5">
    <source>
        <dbReference type="ARBA" id="ARBA00023237"/>
    </source>
</evidence>
<feature type="coiled-coil region" evidence="6">
    <location>
        <begin position="126"/>
        <end position="184"/>
    </location>
</feature>
<evidence type="ECO:0000256" key="4">
    <source>
        <dbReference type="ARBA" id="ARBA00023136"/>
    </source>
</evidence>
<name>A0A0A0IAW2_CLONO</name>
<dbReference type="SUPFAM" id="SSF56954">
    <property type="entry name" value="Outer membrane efflux proteins (OEP)"/>
    <property type="match status" value="1"/>
</dbReference>
<keyword evidence="2" id="KW-1134">Transmembrane beta strand</keyword>
<proteinExistence type="predicted"/>
<dbReference type="GO" id="GO:0015562">
    <property type="term" value="F:efflux transmembrane transporter activity"/>
    <property type="evidence" value="ECO:0007669"/>
    <property type="project" value="InterPro"/>
</dbReference>
<feature type="signal peptide" evidence="7">
    <location>
        <begin position="1"/>
        <end position="21"/>
    </location>
</feature>
<comment type="subcellular location">
    <subcellularLocation>
        <location evidence="1">Cell outer membrane</location>
    </subcellularLocation>
</comment>
<dbReference type="PANTHER" id="PTHR30026:SF20">
    <property type="entry name" value="OUTER MEMBRANE PROTEIN TOLC"/>
    <property type="match status" value="1"/>
</dbReference>
<dbReference type="AlphaFoldDB" id="A0A0A0IAW2"/>
<gene>
    <name evidence="8" type="ORF">Z968_03525</name>
</gene>
<protein>
    <recommendedName>
        <fullName evidence="10">Outer membrane efflux protein</fullName>
    </recommendedName>
</protein>
<sequence length="375" mass="43263">MNKKAKVLTTSILLVSVMALGGKVVFGANSDSPLGINDVVGNVVENNSDITLYKDKVRVKENWYTHEEKKRKNDSNYDEDIKKDVLPLKEEVDLGNLNWQREQIQDRITVEAKDLYYKILLQNRMIDVQQKTVERLKKELENKKKKISVGTEASISLVGDETNLKNAEVKLQELKSDKEKFALKLNMKMGTPVTGEVKLKDAEVPYKVFTINNVENVIDTMIKKYHTIKYLEKEEHAKIKEKNITHSYANAQDDDEVAKHPEKNYKSKEDDLEDDLIEIQYKMDDEKKKIQSKVRIDYNNIINLQNNIEAKKLDVDKADTLFKTEKTKFKVGTSTQIACDAAEEALLMAKLQYDNAKLDYYIAVENFKNYIRVAL</sequence>
<organism evidence="8 9">
    <name type="scientific">Clostridium novyi A str. 4552</name>
    <dbReference type="NCBI Taxonomy" id="1444289"/>
    <lineage>
        <taxon>Bacteria</taxon>
        <taxon>Bacillati</taxon>
        <taxon>Bacillota</taxon>
        <taxon>Clostridia</taxon>
        <taxon>Eubacteriales</taxon>
        <taxon>Clostridiaceae</taxon>
        <taxon>Clostridium</taxon>
    </lineage>
</organism>
<reference evidence="8 9" key="1">
    <citation type="submission" date="2014-01" db="EMBL/GenBank/DDBJ databases">
        <title>Plasmidome dynamics in the species complex Clostridium novyi sensu lato converts strains of independent lineages into distinctly different pathogens.</title>
        <authorList>
            <person name="Skarin H."/>
            <person name="Segerman B."/>
        </authorList>
    </citation>
    <scope>NUCLEOTIDE SEQUENCE [LARGE SCALE GENOMIC DNA]</scope>
    <source>
        <strain evidence="8 9">4552</strain>
    </source>
</reference>
<dbReference type="GO" id="GO:0015288">
    <property type="term" value="F:porin activity"/>
    <property type="evidence" value="ECO:0007669"/>
    <property type="project" value="TreeGrafter"/>
</dbReference>
<keyword evidence="3" id="KW-0812">Transmembrane</keyword>
<evidence type="ECO:0000256" key="1">
    <source>
        <dbReference type="ARBA" id="ARBA00004442"/>
    </source>
</evidence>
<dbReference type="InterPro" id="IPR051906">
    <property type="entry name" value="TolC-like"/>
</dbReference>
<dbReference type="EMBL" id="JENJ01000010">
    <property type="protein sequence ID" value="KGM97471.1"/>
    <property type="molecule type" value="Genomic_DNA"/>
</dbReference>
<evidence type="ECO:0008006" key="10">
    <source>
        <dbReference type="Google" id="ProtNLM"/>
    </source>
</evidence>
<dbReference type="Proteomes" id="UP000030012">
    <property type="component" value="Unassembled WGS sequence"/>
</dbReference>
<keyword evidence="5" id="KW-0998">Cell outer membrane</keyword>
<keyword evidence="4" id="KW-0472">Membrane</keyword>
<keyword evidence="6" id="KW-0175">Coiled coil</keyword>
<dbReference type="Gene3D" id="1.20.1600.10">
    <property type="entry name" value="Outer membrane efflux proteins (OEP)"/>
    <property type="match status" value="2"/>
</dbReference>
<evidence type="ECO:0000256" key="6">
    <source>
        <dbReference type="SAM" id="Coils"/>
    </source>
</evidence>